<dbReference type="OMA" id="CEVGFEE"/>
<accession>A0A2R6QU24</accession>
<evidence type="ECO:0000313" key="3">
    <source>
        <dbReference type="Proteomes" id="UP000241394"/>
    </source>
</evidence>
<proteinExistence type="predicted"/>
<protein>
    <submittedName>
        <fullName evidence="2">Phosphoglycerate mutase</fullName>
    </submittedName>
</protein>
<organism evidence="2 3">
    <name type="scientific">Actinidia chinensis var. chinensis</name>
    <name type="common">Chinese soft-hair kiwi</name>
    <dbReference type="NCBI Taxonomy" id="1590841"/>
    <lineage>
        <taxon>Eukaryota</taxon>
        <taxon>Viridiplantae</taxon>
        <taxon>Streptophyta</taxon>
        <taxon>Embryophyta</taxon>
        <taxon>Tracheophyta</taxon>
        <taxon>Spermatophyta</taxon>
        <taxon>Magnoliopsida</taxon>
        <taxon>eudicotyledons</taxon>
        <taxon>Gunneridae</taxon>
        <taxon>Pentapetalae</taxon>
        <taxon>asterids</taxon>
        <taxon>Ericales</taxon>
        <taxon>Actinidiaceae</taxon>
        <taxon>Actinidia</taxon>
    </lineage>
</organism>
<dbReference type="FunCoup" id="A0A2R6QU24">
    <property type="interactions" value="40"/>
</dbReference>
<feature type="compositionally biased region" description="Basic residues" evidence="1">
    <location>
        <begin position="55"/>
        <end position="66"/>
    </location>
</feature>
<dbReference type="PANTHER" id="PTHR33356">
    <property type="entry name" value="TIP41-LIKE PROTEIN"/>
    <property type="match status" value="1"/>
</dbReference>
<evidence type="ECO:0000256" key="1">
    <source>
        <dbReference type="SAM" id="MobiDB-lite"/>
    </source>
</evidence>
<keyword evidence="3" id="KW-1185">Reference proteome</keyword>
<dbReference type="Proteomes" id="UP000241394">
    <property type="component" value="Chromosome LG13"/>
</dbReference>
<dbReference type="Gramene" id="PSS14622">
    <property type="protein sequence ID" value="PSS14622"/>
    <property type="gene ID" value="CEY00_Acc15189"/>
</dbReference>
<sequence>MAEDGVEVGFEDGISWLPTHVLEEACHSKEYLKNRRHPQNGHGLNFTAEPLLPHPKSRLKPHHRTRNSTNWAAGGPGMQAIFLDPSGQKSCGTGVFLPRRAGTDFKTSKKPGCSPVLLPSRVVQALNLNVRKLGLQIKPTQDAKNDAKNVDCNVTGNKKGKDASAQCYVISQSRSASPEIFLPKEWTY</sequence>
<dbReference type="EMBL" id="NKQK01000013">
    <property type="protein sequence ID" value="PSS14622.1"/>
    <property type="molecule type" value="Genomic_DNA"/>
</dbReference>
<comment type="caution">
    <text evidence="2">The sequence shown here is derived from an EMBL/GenBank/DDBJ whole genome shotgun (WGS) entry which is preliminary data.</text>
</comment>
<reference evidence="3" key="2">
    <citation type="journal article" date="2018" name="BMC Genomics">
        <title>A manually annotated Actinidia chinensis var. chinensis (kiwifruit) genome highlights the challenges associated with draft genomes and gene prediction in plants.</title>
        <authorList>
            <person name="Pilkington S.M."/>
            <person name="Crowhurst R."/>
            <person name="Hilario E."/>
            <person name="Nardozza S."/>
            <person name="Fraser L."/>
            <person name="Peng Y."/>
            <person name="Gunaseelan K."/>
            <person name="Simpson R."/>
            <person name="Tahir J."/>
            <person name="Deroles S.C."/>
            <person name="Templeton K."/>
            <person name="Luo Z."/>
            <person name="Davy M."/>
            <person name="Cheng C."/>
            <person name="McNeilage M."/>
            <person name="Scaglione D."/>
            <person name="Liu Y."/>
            <person name="Zhang Q."/>
            <person name="Datson P."/>
            <person name="De Silva N."/>
            <person name="Gardiner S.E."/>
            <person name="Bassett H."/>
            <person name="Chagne D."/>
            <person name="McCallum J."/>
            <person name="Dzierzon H."/>
            <person name="Deng C."/>
            <person name="Wang Y.Y."/>
            <person name="Barron L."/>
            <person name="Manako K."/>
            <person name="Bowen J."/>
            <person name="Foster T.M."/>
            <person name="Erridge Z.A."/>
            <person name="Tiffin H."/>
            <person name="Waite C.N."/>
            <person name="Davies K.M."/>
            <person name="Grierson E.P."/>
            <person name="Laing W.A."/>
            <person name="Kirk R."/>
            <person name="Chen X."/>
            <person name="Wood M."/>
            <person name="Montefiori M."/>
            <person name="Brummell D.A."/>
            <person name="Schwinn K.E."/>
            <person name="Catanach A."/>
            <person name="Fullerton C."/>
            <person name="Li D."/>
            <person name="Meiyalaghan S."/>
            <person name="Nieuwenhuizen N."/>
            <person name="Read N."/>
            <person name="Prakash R."/>
            <person name="Hunter D."/>
            <person name="Zhang H."/>
            <person name="McKenzie M."/>
            <person name="Knabel M."/>
            <person name="Harris A."/>
            <person name="Allan A.C."/>
            <person name="Gleave A."/>
            <person name="Chen A."/>
            <person name="Janssen B.J."/>
            <person name="Plunkett B."/>
            <person name="Ampomah-Dwamena C."/>
            <person name="Voogd C."/>
            <person name="Leif D."/>
            <person name="Lafferty D."/>
            <person name="Souleyre E.J.F."/>
            <person name="Varkonyi-Gasic E."/>
            <person name="Gambi F."/>
            <person name="Hanley J."/>
            <person name="Yao J.L."/>
            <person name="Cheung J."/>
            <person name="David K.M."/>
            <person name="Warren B."/>
            <person name="Marsh K."/>
            <person name="Snowden K.C."/>
            <person name="Lin-Wang K."/>
            <person name="Brian L."/>
            <person name="Martinez-Sanchez M."/>
            <person name="Wang M."/>
            <person name="Ileperuma N."/>
            <person name="Macnee N."/>
            <person name="Campin R."/>
            <person name="McAtee P."/>
            <person name="Drummond R.S.M."/>
            <person name="Espley R.V."/>
            <person name="Ireland H.S."/>
            <person name="Wu R."/>
            <person name="Atkinson R.G."/>
            <person name="Karunairetnam S."/>
            <person name="Bulley S."/>
            <person name="Chunkath S."/>
            <person name="Hanley Z."/>
            <person name="Storey R."/>
            <person name="Thrimawithana A.H."/>
            <person name="Thomson S."/>
            <person name="David C."/>
            <person name="Testolin R."/>
            <person name="Huang H."/>
            <person name="Hellens R.P."/>
            <person name="Schaffer R.J."/>
        </authorList>
    </citation>
    <scope>NUCLEOTIDE SEQUENCE [LARGE SCALE GENOMIC DNA]</scope>
    <source>
        <strain evidence="3">cv. Red5</strain>
    </source>
</reference>
<name>A0A2R6QU24_ACTCC</name>
<dbReference type="PANTHER" id="PTHR33356:SF13">
    <property type="entry name" value="DUF4005 DOMAIN-CONTAINING PROTEIN"/>
    <property type="match status" value="1"/>
</dbReference>
<gene>
    <name evidence="2" type="ORF">CEY00_Acc15189</name>
</gene>
<dbReference type="OrthoDB" id="1931548at2759"/>
<dbReference type="InParanoid" id="A0A2R6QU24"/>
<feature type="region of interest" description="Disordered" evidence="1">
    <location>
        <begin position="35"/>
        <end position="73"/>
    </location>
</feature>
<dbReference type="AlphaFoldDB" id="A0A2R6QU24"/>
<dbReference type="STRING" id="1590841.A0A2R6QU24"/>
<reference evidence="2 3" key="1">
    <citation type="submission" date="2017-07" db="EMBL/GenBank/DDBJ databases">
        <title>An improved, manually edited Actinidia chinensis var. chinensis (kiwifruit) genome highlights the challenges associated with draft genomes and gene prediction in plants.</title>
        <authorList>
            <person name="Pilkington S."/>
            <person name="Crowhurst R."/>
            <person name="Hilario E."/>
            <person name="Nardozza S."/>
            <person name="Fraser L."/>
            <person name="Peng Y."/>
            <person name="Gunaseelan K."/>
            <person name="Simpson R."/>
            <person name="Tahir J."/>
            <person name="Deroles S."/>
            <person name="Templeton K."/>
            <person name="Luo Z."/>
            <person name="Davy M."/>
            <person name="Cheng C."/>
            <person name="Mcneilage M."/>
            <person name="Scaglione D."/>
            <person name="Liu Y."/>
            <person name="Zhang Q."/>
            <person name="Datson P."/>
            <person name="De Silva N."/>
            <person name="Gardiner S."/>
            <person name="Bassett H."/>
            <person name="Chagne D."/>
            <person name="Mccallum J."/>
            <person name="Dzierzon H."/>
            <person name="Deng C."/>
            <person name="Wang Y.-Y."/>
            <person name="Barron N."/>
            <person name="Manako K."/>
            <person name="Bowen J."/>
            <person name="Foster T."/>
            <person name="Erridge Z."/>
            <person name="Tiffin H."/>
            <person name="Waite C."/>
            <person name="Davies K."/>
            <person name="Grierson E."/>
            <person name="Laing W."/>
            <person name="Kirk R."/>
            <person name="Chen X."/>
            <person name="Wood M."/>
            <person name="Montefiori M."/>
            <person name="Brummell D."/>
            <person name="Schwinn K."/>
            <person name="Catanach A."/>
            <person name="Fullerton C."/>
            <person name="Li D."/>
            <person name="Meiyalaghan S."/>
            <person name="Nieuwenhuizen N."/>
            <person name="Read N."/>
            <person name="Prakash R."/>
            <person name="Hunter D."/>
            <person name="Zhang H."/>
            <person name="Mckenzie M."/>
            <person name="Knabel M."/>
            <person name="Harris A."/>
            <person name="Allan A."/>
            <person name="Chen A."/>
            <person name="Janssen B."/>
            <person name="Plunkett B."/>
            <person name="Dwamena C."/>
            <person name="Voogd C."/>
            <person name="Leif D."/>
            <person name="Lafferty D."/>
            <person name="Souleyre E."/>
            <person name="Varkonyi-Gasic E."/>
            <person name="Gambi F."/>
            <person name="Hanley J."/>
            <person name="Yao J.-L."/>
            <person name="Cheung J."/>
            <person name="David K."/>
            <person name="Warren B."/>
            <person name="Marsh K."/>
            <person name="Snowden K."/>
            <person name="Lin-Wang K."/>
            <person name="Brian L."/>
            <person name="Martinez-Sanchez M."/>
            <person name="Wang M."/>
            <person name="Ileperuma N."/>
            <person name="Macnee N."/>
            <person name="Campin R."/>
            <person name="Mcatee P."/>
            <person name="Drummond R."/>
            <person name="Espley R."/>
            <person name="Ireland H."/>
            <person name="Wu R."/>
            <person name="Atkinson R."/>
            <person name="Karunairetnam S."/>
            <person name="Bulley S."/>
            <person name="Chunkath S."/>
            <person name="Hanley Z."/>
            <person name="Storey R."/>
            <person name="Thrimawithana A."/>
            <person name="Thomson S."/>
            <person name="David C."/>
            <person name="Testolin R."/>
        </authorList>
    </citation>
    <scope>NUCLEOTIDE SEQUENCE [LARGE SCALE GENOMIC DNA]</scope>
    <source>
        <strain evidence="3">cv. Red5</strain>
        <tissue evidence="2">Young leaf</tissue>
    </source>
</reference>
<evidence type="ECO:0000313" key="2">
    <source>
        <dbReference type="EMBL" id="PSS14622.1"/>
    </source>
</evidence>